<dbReference type="Proteomes" id="UP000091820">
    <property type="component" value="Unassembled WGS sequence"/>
</dbReference>
<protein>
    <submittedName>
        <fullName evidence="1">Uncharacterized protein</fullName>
    </submittedName>
</protein>
<dbReference type="AlphaFoldDB" id="A0A1A9W4G3"/>
<dbReference type="EnsemblMetazoa" id="GBRI005949-RA">
    <property type="protein sequence ID" value="GBRI005949-PA"/>
    <property type="gene ID" value="GBRI005949"/>
</dbReference>
<reference evidence="1" key="2">
    <citation type="submission" date="2020-05" db="UniProtKB">
        <authorList>
            <consortium name="EnsemblMetazoa"/>
        </authorList>
    </citation>
    <scope>IDENTIFICATION</scope>
    <source>
        <strain evidence="1">IAEA</strain>
    </source>
</reference>
<keyword evidence="2" id="KW-1185">Reference proteome</keyword>
<reference evidence="2" key="1">
    <citation type="submission" date="2014-03" db="EMBL/GenBank/DDBJ databases">
        <authorList>
            <person name="Aksoy S."/>
            <person name="Warren W."/>
            <person name="Wilson R.K."/>
        </authorList>
    </citation>
    <scope>NUCLEOTIDE SEQUENCE [LARGE SCALE GENOMIC DNA]</scope>
    <source>
        <strain evidence="2">IAEA</strain>
    </source>
</reference>
<accession>A0A1A9W4G3</accession>
<sequence length="177" mass="19676">MKTSLRKLRLSVNCRVSLQQISITGFHINSIVISFRAGTIFSNHSNDMLSPESIDLVTVTSISSFEGLIMRKIRRADFEIGTSSNNTTDLPEKGDITTPIALITPNHRLKLIMFVLFLQMIKPKSLLATANHKKGKIKKIFNGGQGVSNFPNAPETLFSTGMEKKIHHLSSRKSLKP</sequence>
<dbReference type="VEuPathDB" id="VectorBase:GBRI005949"/>
<organism evidence="1 2">
    <name type="scientific">Glossina brevipalpis</name>
    <dbReference type="NCBI Taxonomy" id="37001"/>
    <lineage>
        <taxon>Eukaryota</taxon>
        <taxon>Metazoa</taxon>
        <taxon>Ecdysozoa</taxon>
        <taxon>Arthropoda</taxon>
        <taxon>Hexapoda</taxon>
        <taxon>Insecta</taxon>
        <taxon>Pterygota</taxon>
        <taxon>Neoptera</taxon>
        <taxon>Endopterygota</taxon>
        <taxon>Diptera</taxon>
        <taxon>Brachycera</taxon>
        <taxon>Muscomorpha</taxon>
        <taxon>Hippoboscoidea</taxon>
        <taxon>Glossinidae</taxon>
        <taxon>Glossina</taxon>
    </lineage>
</organism>
<proteinExistence type="predicted"/>
<name>A0A1A9W4G3_9MUSC</name>
<evidence type="ECO:0000313" key="2">
    <source>
        <dbReference type="Proteomes" id="UP000091820"/>
    </source>
</evidence>
<evidence type="ECO:0000313" key="1">
    <source>
        <dbReference type="EnsemblMetazoa" id="GBRI005949-PA"/>
    </source>
</evidence>